<dbReference type="GO" id="GO:0052621">
    <property type="term" value="F:diguanylate cyclase activity"/>
    <property type="evidence" value="ECO:0007669"/>
    <property type="project" value="UniProtKB-EC"/>
</dbReference>
<evidence type="ECO:0000313" key="5">
    <source>
        <dbReference type="EMBL" id="RYU53611.1"/>
    </source>
</evidence>
<dbReference type="FunFam" id="3.30.70.270:FF:000001">
    <property type="entry name" value="Diguanylate cyclase domain protein"/>
    <property type="match status" value="1"/>
</dbReference>
<dbReference type="EMBL" id="SEZN01000005">
    <property type="protein sequence ID" value="RYU66056.1"/>
    <property type="molecule type" value="Genomic_DNA"/>
</dbReference>
<dbReference type="EC" id="2.7.7.65" evidence="2"/>
<dbReference type="PANTHER" id="PTHR45138">
    <property type="entry name" value="REGULATORY COMPONENTS OF SENSORY TRANSDUCTION SYSTEM"/>
    <property type="match status" value="1"/>
</dbReference>
<evidence type="ECO:0000256" key="3">
    <source>
        <dbReference type="ARBA" id="ARBA00034247"/>
    </source>
</evidence>
<dbReference type="SUPFAM" id="SSF55073">
    <property type="entry name" value="Nucleotide cyclase"/>
    <property type="match status" value="1"/>
</dbReference>
<protein>
    <recommendedName>
        <fullName evidence="2">diguanylate cyclase</fullName>
        <ecNumber evidence="2">2.7.7.65</ecNumber>
    </recommendedName>
</protein>
<dbReference type="InterPro" id="IPR029787">
    <property type="entry name" value="Nucleotide_cyclase"/>
</dbReference>
<accession>A0A4Q5L0X6</accession>
<dbReference type="EMBL" id="SEZK01000003">
    <property type="protein sequence ID" value="RYU53611.1"/>
    <property type="molecule type" value="Genomic_DNA"/>
</dbReference>
<comment type="catalytic activity">
    <reaction evidence="3">
        <text>2 GTP = 3',3'-c-di-GMP + 2 diphosphate</text>
        <dbReference type="Rhea" id="RHEA:24898"/>
        <dbReference type="ChEBI" id="CHEBI:33019"/>
        <dbReference type="ChEBI" id="CHEBI:37565"/>
        <dbReference type="ChEBI" id="CHEBI:58805"/>
        <dbReference type="EC" id="2.7.7.65"/>
    </reaction>
</comment>
<dbReference type="InterPro" id="IPR050469">
    <property type="entry name" value="Diguanylate_Cyclase"/>
</dbReference>
<dbReference type="Proteomes" id="UP000294166">
    <property type="component" value="Unassembled WGS sequence"/>
</dbReference>
<dbReference type="CDD" id="cd01949">
    <property type="entry name" value="GGDEF"/>
    <property type="match status" value="1"/>
</dbReference>
<organism evidence="5 7">
    <name type="scientific">Aliivibrio finisterrensis</name>
    <dbReference type="NCBI Taxonomy" id="511998"/>
    <lineage>
        <taxon>Bacteria</taxon>
        <taxon>Pseudomonadati</taxon>
        <taxon>Pseudomonadota</taxon>
        <taxon>Gammaproteobacteria</taxon>
        <taxon>Vibrionales</taxon>
        <taxon>Vibrionaceae</taxon>
        <taxon>Aliivibrio</taxon>
    </lineage>
</organism>
<dbReference type="NCBIfam" id="TIGR00229">
    <property type="entry name" value="sensory_box"/>
    <property type="match status" value="1"/>
</dbReference>
<dbReference type="AlphaFoldDB" id="A0A4Q5L0X6"/>
<evidence type="ECO:0000313" key="8">
    <source>
        <dbReference type="Proteomes" id="UP000294166"/>
    </source>
</evidence>
<dbReference type="InterPro" id="IPR035965">
    <property type="entry name" value="PAS-like_dom_sf"/>
</dbReference>
<name>A0A4Q5L0X6_9GAMM</name>
<dbReference type="Pfam" id="PF00990">
    <property type="entry name" value="GGDEF"/>
    <property type="match status" value="1"/>
</dbReference>
<sequence>MKPIHIDSTYGVVIHRNFSPLYADEKYAQMFGFESIDDVMNLNSLFDIIDPKFHCAAQQAYNDVMSGKERPKVRSYVNQNVHGEIFSVLTVDHVIEWEGQPALQITVIDMSMIDQANEQILEQEQKYKDLIWHSLQGILVHRDFRPLMINPSFVEIIRAKSVAEVMALDNFMRIIPERNHDYAKNRYQELISGKVKSTNSIVENIAFDGEIRYFHLFESVINWDGEPAVQSSMIDVTEKYNLERQIKYQASHDDLTGLLNRRAISEKITQKTLGISCPSKTCLLIDIDNFKLINDQFGHYAGDEVIKRFSQQCKAIVGDSGLVGRWGGEEFIVFLPQKDKEQAYTLAKRILQGCKQEHYEFSGNKHTVAVSIGISTCSSKHCHIEALIQDADNNMYQAKQQGKNQIVMPE</sequence>
<dbReference type="NCBIfam" id="TIGR00254">
    <property type="entry name" value="GGDEF"/>
    <property type="match status" value="1"/>
</dbReference>
<dbReference type="Proteomes" id="UP000294063">
    <property type="component" value="Unassembled WGS sequence"/>
</dbReference>
<evidence type="ECO:0000313" key="6">
    <source>
        <dbReference type="EMBL" id="RYU66056.1"/>
    </source>
</evidence>
<comment type="caution">
    <text evidence="5">The sequence shown here is derived from an EMBL/GenBank/DDBJ whole genome shotgun (WGS) entry which is preliminary data.</text>
</comment>
<dbReference type="PROSITE" id="PS50887">
    <property type="entry name" value="GGDEF"/>
    <property type="match status" value="1"/>
</dbReference>
<keyword evidence="8" id="KW-1185">Reference proteome</keyword>
<dbReference type="Gene3D" id="3.30.70.270">
    <property type="match status" value="1"/>
</dbReference>
<evidence type="ECO:0000259" key="4">
    <source>
        <dbReference type="PROSITE" id="PS50887"/>
    </source>
</evidence>
<evidence type="ECO:0000256" key="2">
    <source>
        <dbReference type="ARBA" id="ARBA00012528"/>
    </source>
</evidence>
<comment type="cofactor">
    <cofactor evidence="1">
        <name>Mg(2+)</name>
        <dbReference type="ChEBI" id="CHEBI:18420"/>
    </cofactor>
</comment>
<dbReference type="InterPro" id="IPR043128">
    <property type="entry name" value="Rev_trsase/Diguanyl_cyclase"/>
</dbReference>
<feature type="domain" description="GGDEF" evidence="4">
    <location>
        <begin position="278"/>
        <end position="410"/>
    </location>
</feature>
<dbReference type="SUPFAM" id="SSF55785">
    <property type="entry name" value="PYP-like sensor domain (PAS domain)"/>
    <property type="match status" value="2"/>
</dbReference>
<evidence type="ECO:0000256" key="1">
    <source>
        <dbReference type="ARBA" id="ARBA00001946"/>
    </source>
</evidence>
<dbReference type="Gene3D" id="3.30.450.20">
    <property type="entry name" value="PAS domain"/>
    <property type="match status" value="1"/>
</dbReference>
<reference evidence="7 8" key="1">
    <citation type="submission" date="2019-02" db="EMBL/GenBank/DDBJ databases">
        <title>Genome sequences of Aliivibrio finisterrensis strains from farmed Atlantic salmon.</title>
        <authorList>
            <person name="Bowman J.P."/>
        </authorList>
    </citation>
    <scope>NUCLEOTIDE SEQUENCE [LARGE SCALE GENOMIC DNA]</scope>
    <source>
        <strain evidence="6 8">A21</strain>
        <strain evidence="5 7">A46</strain>
    </source>
</reference>
<evidence type="ECO:0000313" key="7">
    <source>
        <dbReference type="Proteomes" id="UP000294063"/>
    </source>
</evidence>
<proteinExistence type="predicted"/>
<dbReference type="RefSeq" id="WP_130047613.1">
    <property type="nucleotide sequence ID" value="NZ_SEZK01000003.1"/>
</dbReference>
<dbReference type="InterPro" id="IPR000014">
    <property type="entry name" value="PAS"/>
</dbReference>
<dbReference type="PANTHER" id="PTHR45138:SF9">
    <property type="entry name" value="DIGUANYLATE CYCLASE DGCM-RELATED"/>
    <property type="match status" value="1"/>
</dbReference>
<dbReference type="InterPro" id="IPR000160">
    <property type="entry name" value="GGDEF_dom"/>
</dbReference>
<gene>
    <name evidence="6" type="ORF">ERW53_03935</name>
    <name evidence="5" type="ORF">ERW57_03405</name>
</gene>
<dbReference type="SMART" id="SM00267">
    <property type="entry name" value="GGDEF"/>
    <property type="match status" value="1"/>
</dbReference>